<evidence type="ECO:0000256" key="1">
    <source>
        <dbReference type="ARBA" id="ARBA00004371"/>
    </source>
</evidence>
<evidence type="ECO:0000313" key="8">
    <source>
        <dbReference type="Proteomes" id="UP000008068"/>
    </source>
</evidence>
<dbReference type="Gene3D" id="3.30.450.30">
    <property type="entry name" value="Dynein light chain 2a, cytoplasmic"/>
    <property type="match status" value="1"/>
</dbReference>
<evidence type="ECO:0000256" key="5">
    <source>
        <dbReference type="ARBA" id="ARBA00023228"/>
    </source>
</evidence>
<gene>
    <name evidence="7" type="ORF">CAEBREN_21428</name>
</gene>
<dbReference type="GO" id="GO:0071986">
    <property type="term" value="C:Ragulator complex"/>
    <property type="evidence" value="ECO:0007669"/>
    <property type="project" value="InterPro"/>
</dbReference>
<dbReference type="OrthoDB" id="5779316at2759"/>
<dbReference type="EMBL" id="GL379817">
    <property type="protein sequence ID" value="EGT46360.1"/>
    <property type="molecule type" value="Genomic_DNA"/>
</dbReference>
<comment type="similarity">
    <text evidence="3">Belongs to the LAMTOR5 family.</text>
</comment>
<evidence type="ECO:0000256" key="2">
    <source>
        <dbReference type="ARBA" id="ARBA00004496"/>
    </source>
</evidence>
<dbReference type="InterPro" id="IPR024135">
    <property type="entry name" value="LAMTOR5"/>
</dbReference>
<keyword evidence="8" id="KW-1185">Reference proteome</keyword>
<organism evidence="8">
    <name type="scientific">Caenorhabditis brenneri</name>
    <name type="common">Nematode worm</name>
    <dbReference type="NCBI Taxonomy" id="135651"/>
    <lineage>
        <taxon>Eukaryota</taxon>
        <taxon>Metazoa</taxon>
        <taxon>Ecdysozoa</taxon>
        <taxon>Nematoda</taxon>
        <taxon>Chromadorea</taxon>
        <taxon>Rhabditida</taxon>
        <taxon>Rhabditina</taxon>
        <taxon>Rhabditomorpha</taxon>
        <taxon>Rhabditoidea</taxon>
        <taxon>Rhabditidae</taxon>
        <taxon>Peloderinae</taxon>
        <taxon>Caenorhabditis</taxon>
    </lineage>
</organism>
<name>G0MWP2_CAEBE</name>
<dbReference type="GO" id="GO:0071230">
    <property type="term" value="P:cellular response to amino acid stimulus"/>
    <property type="evidence" value="ECO:0007669"/>
    <property type="project" value="TreeGrafter"/>
</dbReference>
<protein>
    <recommendedName>
        <fullName evidence="6">Late endosomal/lysosomal adaptor and MAPK and MTOR activator 5</fullName>
    </recommendedName>
</protein>
<dbReference type="PANTHER" id="PTHR13342">
    <property type="entry name" value="RAGULATOR COMPLEX PROTEIN LAMTOR5"/>
    <property type="match status" value="1"/>
</dbReference>
<dbReference type="Proteomes" id="UP000008068">
    <property type="component" value="Unassembled WGS sequence"/>
</dbReference>
<dbReference type="AlphaFoldDB" id="G0MWP2"/>
<keyword evidence="4" id="KW-0963">Cytoplasm</keyword>
<dbReference type="OMA" id="MFPKGTR"/>
<dbReference type="GO" id="GO:0005085">
    <property type="term" value="F:guanyl-nucleotide exchange factor activity"/>
    <property type="evidence" value="ECO:0007669"/>
    <property type="project" value="TreeGrafter"/>
</dbReference>
<evidence type="ECO:0000313" key="7">
    <source>
        <dbReference type="EMBL" id="EGT46360.1"/>
    </source>
</evidence>
<dbReference type="HOGENOM" id="CLU_2374735_0_0_1"/>
<comment type="subcellular location">
    <subcellularLocation>
        <location evidence="2">Cytoplasm</location>
    </subcellularLocation>
    <subcellularLocation>
        <location evidence="1">Lysosome</location>
    </subcellularLocation>
</comment>
<proteinExistence type="inferred from homology"/>
<sequence>MEKTLVSNVEAVMTINQASGMTVADKGGVPLYSAGSVNDIANISSLLMADARNMFPKGTRNKKNSYPIVTLHASDGSKTTIAAKHPETVAFHFKKEK</sequence>
<evidence type="ECO:0000256" key="4">
    <source>
        <dbReference type="ARBA" id="ARBA00022490"/>
    </source>
</evidence>
<evidence type="ECO:0000256" key="6">
    <source>
        <dbReference type="ARBA" id="ARBA00032692"/>
    </source>
</evidence>
<reference evidence="8" key="1">
    <citation type="submission" date="2011-07" db="EMBL/GenBank/DDBJ databases">
        <authorList>
            <consortium name="Caenorhabditis brenneri Sequencing and Analysis Consortium"/>
            <person name="Wilson R.K."/>
        </authorList>
    </citation>
    <scope>NUCLEOTIDE SEQUENCE [LARGE SCALE GENOMIC DNA]</scope>
    <source>
        <strain evidence="8">PB2801</strain>
    </source>
</reference>
<dbReference type="eggNOG" id="ENOG502R94X">
    <property type="taxonomic scope" value="Eukaryota"/>
</dbReference>
<accession>G0MWP2</accession>
<dbReference type="PANTHER" id="PTHR13342:SF2">
    <property type="entry name" value="RAGULATOR COMPLEX PROTEIN LAMTOR5"/>
    <property type="match status" value="1"/>
</dbReference>
<dbReference type="InParanoid" id="G0MWP2"/>
<dbReference type="GO" id="GO:1904263">
    <property type="term" value="P:positive regulation of TORC1 signaling"/>
    <property type="evidence" value="ECO:0007669"/>
    <property type="project" value="TreeGrafter"/>
</dbReference>
<dbReference type="GO" id="GO:0005764">
    <property type="term" value="C:lysosome"/>
    <property type="evidence" value="ECO:0007669"/>
    <property type="project" value="UniProtKB-SubCell"/>
</dbReference>
<dbReference type="Pfam" id="PF16672">
    <property type="entry name" value="LAMTOR5"/>
    <property type="match status" value="1"/>
</dbReference>
<evidence type="ECO:0000256" key="3">
    <source>
        <dbReference type="ARBA" id="ARBA00007795"/>
    </source>
</evidence>
<dbReference type="FunCoup" id="G0MWP2">
    <property type="interactions" value="1731"/>
</dbReference>
<dbReference type="GO" id="GO:0043066">
    <property type="term" value="P:negative regulation of apoptotic process"/>
    <property type="evidence" value="ECO:0007669"/>
    <property type="project" value="InterPro"/>
</dbReference>
<keyword evidence="5" id="KW-0458">Lysosome</keyword>